<dbReference type="InterPro" id="IPR011604">
    <property type="entry name" value="PDDEXK-like_dom_sf"/>
</dbReference>
<dbReference type="InterPro" id="IPR013343">
    <property type="entry name" value="CRISPR-assoc_prot_Cas4"/>
</dbReference>
<comment type="cofactor">
    <cofactor evidence="1">
        <name>Mn(2+)</name>
        <dbReference type="ChEBI" id="CHEBI:29035"/>
    </cofactor>
</comment>
<dbReference type="GO" id="GO:0046872">
    <property type="term" value="F:metal ion binding"/>
    <property type="evidence" value="ECO:0007669"/>
    <property type="project" value="UniProtKB-KW"/>
</dbReference>
<keyword evidence="7 10" id="KW-0411">Iron-sulfur</keyword>
<proteinExistence type="inferred from homology"/>
<dbReference type="EC" id="3.1.12.1" evidence="10"/>
<dbReference type="NCBIfam" id="TIGR00372">
    <property type="entry name" value="cas4"/>
    <property type="match status" value="1"/>
</dbReference>
<evidence type="ECO:0000256" key="10">
    <source>
        <dbReference type="RuleBase" id="RU365022"/>
    </source>
</evidence>
<dbReference type="KEGG" id="thg:TCELL_1045"/>
<dbReference type="GO" id="GO:0051536">
    <property type="term" value="F:iron-sulfur cluster binding"/>
    <property type="evidence" value="ECO:0007669"/>
    <property type="project" value="UniProtKB-KW"/>
</dbReference>
<dbReference type="GO" id="GO:0004527">
    <property type="term" value="F:exonuclease activity"/>
    <property type="evidence" value="ECO:0007669"/>
    <property type="project" value="UniProtKB-KW"/>
</dbReference>
<evidence type="ECO:0000256" key="9">
    <source>
        <dbReference type="ARBA" id="ARBA00023211"/>
    </source>
</evidence>
<dbReference type="eggNOG" id="arCOG00786">
    <property type="taxonomic scope" value="Archaea"/>
</dbReference>
<dbReference type="AlphaFoldDB" id="I3TFD0"/>
<evidence type="ECO:0000256" key="3">
    <source>
        <dbReference type="ARBA" id="ARBA00022723"/>
    </source>
</evidence>
<dbReference type="EMBL" id="CP003531">
    <property type="protein sequence ID" value="AFK51468.1"/>
    <property type="molecule type" value="Genomic_DNA"/>
</dbReference>
<name>I3TFD0_THEC1</name>
<comment type="cofactor">
    <cofactor evidence="10">
        <name>Mg(2+)</name>
        <dbReference type="ChEBI" id="CHEBI:18420"/>
    </cofactor>
    <cofactor evidence="10">
        <name>Mn(2+)</name>
        <dbReference type="ChEBI" id="CHEBI:29035"/>
    </cofactor>
    <text evidence="10">Mg(2+) or Mn(2+) required for ssDNA cleavage activity.</text>
</comment>
<gene>
    <name evidence="12" type="ordered locus">TCELL_1045</name>
</gene>
<comment type="similarity">
    <text evidence="10">Belongs to the CRISPR-associated exonuclease Cas4 family.</text>
</comment>
<keyword evidence="2 10" id="KW-0540">Nuclease</keyword>
<dbReference type="OrthoDB" id="19370at2157"/>
<dbReference type="GO" id="GO:0051607">
    <property type="term" value="P:defense response to virus"/>
    <property type="evidence" value="ECO:0007669"/>
    <property type="project" value="UniProtKB-KW"/>
</dbReference>
<evidence type="ECO:0000256" key="8">
    <source>
        <dbReference type="ARBA" id="ARBA00023118"/>
    </source>
</evidence>
<evidence type="ECO:0000313" key="13">
    <source>
        <dbReference type="Proteomes" id="UP000005270"/>
    </source>
</evidence>
<dbReference type="Gene3D" id="3.90.320.10">
    <property type="match status" value="1"/>
</dbReference>
<dbReference type="Proteomes" id="UP000005270">
    <property type="component" value="Chromosome"/>
</dbReference>
<keyword evidence="8 10" id="KW-0051">Antiviral defense</keyword>
<evidence type="ECO:0000256" key="7">
    <source>
        <dbReference type="ARBA" id="ARBA00023014"/>
    </source>
</evidence>
<evidence type="ECO:0000256" key="4">
    <source>
        <dbReference type="ARBA" id="ARBA00022801"/>
    </source>
</evidence>
<dbReference type="Pfam" id="PF01930">
    <property type="entry name" value="Cas_Cas4"/>
    <property type="match status" value="1"/>
</dbReference>
<sequence length="169" mass="18830">MRFAGNPLSPSMVKEMVYCPVIAWLKARHLVQEPATDSMLAGKQASGGGGLYARAGGYSALVDEVREEGGGVVVVERKAFKARDAQRYMAQLVAGAYILSLKGVRVRRLVLEMGGVRRELEFTGELVEEARRYLGELERLASSDRPPQPTRPGRRCSSCWYRRFCPYTE</sequence>
<keyword evidence="6 10" id="KW-0408">Iron</keyword>
<protein>
    <recommendedName>
        <fullName evidence="10">CRISPR-associated exonuclease Cas4</fullName>
        <ecNumber evidence="10">3.1.12.1</ecNumber>
    </recommendedName>
</protein>
<keyword evidence="5 10" id="KW-0269">Exonuclease</keyword>
<keyword evidence="3 10" id="KW-0479">Metal-binding</keyword>
<keyword evidence="13" id="KW-1185">Reference proteome</keyword>
<dbReference type="InterPro" id="IPR022765">
    <property type="entry name" value="Dna2/Cas4_DUF83"/>
</dbReference>
<dbReference type="RefSeq" id="WP_014737718.1">
    <property type="nucleotide sequence ID" value="NC_017954.1"/>
</dbReference>
<accession>I3TFD0</accession>
<dbReference type="HOGENOM" id="CLU_126922_0_0_2"/>
<reference evidence="12 13" key="1">
    <citation type="journal article" date="2012" name="J. Bacteriol.">
        <title>Complete genome sequence of the hyperthermophilic cellulolytic Crenarchaeon 'Thermogladius cellulolyticus' 1633.</title>
        <authorList>
            <person name="Mardanov A.V."/>
            <person name="Kochetkova T.V."/>
            <person name="Beletsky A.V."/>
            <person name="Bonch-Osmolovskaya E.A."/>
            <person name="Ravin N.V."/>
            <person name="Skryabin K.G."/>
        </authorList>
    </citation>
    <scope>NUCLEOTIDE SEQUENCE [LARGE SCALE GENOMIC DNA]</scope>
    <source>
        <strain evidence="13">DSM 22663 / VKM B-2946 / 1633</strain>
    </source>
</reference>
<evidence type="ECO:0000256" key="6">
    <source>
        <dbReference type="ARBA" id="ARBA00023004"/>
    </source>
</evidence>
<dbReference type="STRING" id="1184251.TCELL_1045"/>
<organism evidence="12 13">
    <name type="scientific">Thermogladius calderae (strain DSM 22663 / VKM B-2946 / 1633)</name>
    <dbReference type="NCBI Taxonomy" id="1184251"/>
    <lineage>
        <taxon>Archaea</taxon>
        <taxon>Thermoproteota</taxon>
        <taxon>Thermoprotei</taxon>
        <taxon>Desulfurococcales</taxon>
        <taxon>Desulfurococcaceae</taxon>
        <taxon>Thermogladius</taxon>
    </lineage>
</organism>
<keyword evidence="9 10" id="KW-0464">Manganese</keyword>
<comment type="cofactor">
    <cofactor evidence="10">
        <name>iron-sulfur cluster</name>
        <dbReference type="ChEBI" id="CHEBI:30408"/>
    </cofactor>
</comment>
<comment type="function">
    <text evidence="10">CRISPR (clustered regularly interspaced short palindromic repeat) is an adaptive immune system that provides protection against mobile genetic elements (viruses, transposable elements and conjugative plasmids). CRISPR clusters contain sequences complementary to antecedent mobile elements and target invading nucleic acids. CRISPR clusters are transcribed and processed into CRISPR RNA (crRNA).</text>
</comment>
<evidence type="ECO:0000259" key="11">
    <source>
        <dbReference type="Pfam" id="PF01930"/>
    </source>
</evidence>
<feature type="domain" description="DUF83" evidence="11">
    <location>
        <begin position="11"/>
        <end position="165"/>
    </location>
</feature>
<evidence type="ECO:0000256" key="2">
    <source>
        <dbReference type="ARBA" id="ARBA00022722"/>
    </source>
</evidence>
<evidence type="ECO:0000256" key="1">
    <source>
        <dbReference type="ARBA" id="ARBA00001936"/>
    </source>
</evidence>
<keyword evidence="4 10" id="KW-0378">Hydrolase</keyword>
<dbReference type="InParanoid" id="I3TFD0"/>
<evidence type="ECO:0000313" key="12">
    <source>
        <dbReference type="EMBL" id="AFK51468.1"/>
    </source>
</evidence>
<evidence type="ECO:0000256" key="5">
    <source>
        <dbReference type="ARBA" id="ARBA00022839"/>
    </source>
</evidence>
<dbReference type="GeneID" id="13013364"/>